<reference evidence="2 3" key="1">
    <citation type="submission" date="2015-12" db="EMBL/GenBank/DDBJ databases">
        <title>The genome of Folsomia candida.</title>
        <authorList>
            <person name="Faddeeva A."/>
            <person name="Derks M.F."/>
            <person name="Anvar Y."/>
            <person name="Smit S."/>
            <person name="Van Straalen N."/>
            <person name="Roelofs D."/>
        </authorList>
    </citation>
    <scope>NUCLEOTIDE SEQUENCE [LARGE SCALE GENOMIC DNA]</scope>
    <source>
        <strain evidence="2 3">VU population</strain>
        <tissue evidence="2">Whole body</tissue>
    </source>
</reference>
<feature type="transmembrane region" description="Helical" evidence="1">
    <location>
        <begin position="120"/>
        <end position="152"/>
    </location>
</feature>
<keyword evidence="1" id="KW-1133">Transmembrane helix</keyword>
<feature type="transmembrane region" description="Helical" evidence="1">
    <location>
        <begin position="299"/>
        <end position="317"/>
    </location>
</feature>
<accession>A0A226DQS0</accession>
<proteinExistence type="predicted"/>
<keyword evidence="3" id="KW-1185">Reference proteome</keyword>
<dbReference type="Pfam" id="PF06961">
    <property type="entry name" value="DUF1294"/>
    <property type="match status" value="1"/>
</dbReference>
<dbReference type="AlphaFoldDB" id="A0A226DQS0"/>
<feature type="transmembrane region" description="Helical" evidence="1">
    <location>
        <begin position="268"/>
        <end position="287"/>
    </location>
</feature>
<feature type="transmembrane region" description="Helical" evidence="1">
    <location>
        <begin position="12"/>
        <end position="34"/>
    </location>
</feature>
<organism evidence="2 3">
    <name type="scientific">Folsomia candida</name>
    <name type="common">Springtail</name>
    <dbReference type="NCBI Taxonomy" id="158441"/>
    <lineage>
        <taxon>Eukaryota</taxon>
        <taxon>Metazoa</taxon>
        <taxon>Ecdysozoa</taxon>
        <taxon>Arthropoda</taxon>
        <taxon>Hexapoda</taxon>
        <taxon>Collembola</taxon>
        <taxon>Entomobryomorpha</taxon>
        <taxon>Isotomoidea</taxon>
        <taxon>Isotomidae</taxon>
        <taxon>Proisotominae</taxon>
        <taxon>Folsomia</taxon>
    </lineage>
</organism>
<dbReference type="Proteomes" id="UP000198287">
    <property type="component" value="Unassembled WGS sequence"/>
</dbReference>
<comment type="caution">
    <text evidence="2">The sequence shown here is derived from an EMBL/GenBank/DDBJ whole genome shotgun (WGS) entry which is preliminary data.</text>
</comment>
<evidence type="ECO:0000313" key="3">
    <source>
        <dbReference type="Proteomes" id="UP000198287"/>
    </source>
</evidence>
<keyword evidence="1" id="KW-0472">Membrane</keyword>
<evidence type="ECO:0000313" key="2">
    <source>
        <dbReference type="EMBL" id="OXA47368.1"/>
    </source>
</evidence>
<gene>
    <name evidence="2" type="ORF">Fcan01_17727</name>
</gene>
<feature type="transmembrane region" description="Helical" evidence="1">
    <location>
        <begin position="164"/>
        <end position="187"/>
    </location>
</feature>
<feature type="transmembrane region" description="Helical" evidence="1">
    <location>
        <begin position="80"/>
        <end position="99"/>
    </location>
</feature>
<feature type="non-terminal residue" evidence="2">
    <location>
        <position position="1"/>
    </location>
</feature>
<protein>
    <submittedName>
        <fullName evidence="2">Uncharacterized protein YsdA</fullName>
    </submittedName>
</protein>
<evidence type="ECO:0000256" key="1">
    <source>
        <dbReference type="SAM" id="Phobius"/>
    </source>
</evidence>
<feature type="transmembrane region" description="Helical" evidence="1">
    <location>
        <begin position="230"/>
        <end position="248"/>
    </location>
</feature>
<dbReference type="EMBL" id="LNIX01000013">
    <property type="protein sequence ID" value="OXA47368.1"/>
    <property type="molecule type" value="Genomic_DNA"/>
</dbReference>
<dbReference type="InterPro" id="IPR010718">
    <property type="entry name" value="DUF1294"/>
</dbReference>
<name>A0A226DQS0_FOLCA</name>
<sequence>SPPRKIDPLGLFLNFNVALFSIYGYFLSPFLYYVDLDPGYLFTRYVLHLEVTTLSYRLFTHSLRFLQVLVIFQVSRHLPILISSLSLFITILLDAIYKLELRAVLIRSTADLQIRKHRELALILQLVGGVVAPATAIMMGLGLLMSVVYNFVTIRLYSVIPMPLYLYFPSVSVLIPVIIEALLPFGIRLNEKAVQLRNKWDRELERCGDRKKATPLPPKNEQSMHPIEQFYRIHYASFLLVFGFVSFFAMRNDKSAARGRKWRTSEAYLHLLEFLGGWVGSLCAQVLFCHKIRKASYQLVYWFIVMFHVVFMTKELFNCVDTVVKLFT</sequence>
<keyword evidence="1" id="KW-0812">Transmembrane</keyword>